<reference evidence="6" key="1">
    <citation type="submission" date="2017-05" db="EMBL/GenBank/DDBJ databases">
        <authorList>
            <person name="Lin X."/>
        </authorList>
    </citation>
    <scope>NUCLEOTIDE SEQUENCE [LARGE SCALE GENOMIC DNA]</scope>
    <source>
        <strain evidence="6">JLT2012</strain>
    </source>
</reference>
<dbReference type="GO" id="GO:0046872">
    <property type="term" value="F:metal ion binding"/>
    <property type="evidence" value="ECO:0007669"/>
    <property type="project" value="UniProtKB-KW"/>
</dbReference>
<keyword evidence="1 3" id="KW-0489">Methyltransferase</keyword>
<dbReference type="InterPro" id="IPR003726">
    <property type="entry name" value="HCY_dom"/>
</dbReference>
<keyword evidence="2 3" id="KW-0808">Transferase</keyword>
<dbReference type="Proteomes" id="UP000198462">
    <property type="component" value="Unassembled WGS sequence"/>
</dbReference>
<name>A0A219B314_9SPHN</name>
<evidence type="ECO:0000256" key="1">
    <source>
        <dbReference type="ARBA" id="ARBA00022603"/>
    </source>
</evidence>
<keyword evidence="3" id="KW-0479">Metal-binding</keyword>
<dbReference type="PROSITE" id="PS50970">
    <property type="entry name" value="HCY"/>
    <property type="match status" value="1"/>
</dbReference>
<dbReference type="PANTHER" id="PTHR11103:SF18">
    <property type="entry name" value="SLR1189 PROTEIN"/>
    <property type="match status" value="1"/>
</dbReference>
<evidence type="ECO:0000313" key="6">
    <source>
        <dbReference type="Proteomes" id="UP000198462"/>
    </source>
</evidence>
<proteinExistence type="predicted"/>
<keyword evidence="6" id="KW-1185">Reference proteome</keyword>
<dbReference type="InterPro" id="IPR036589">
    <property type="entry name" value="HCY_dom_sf"/>
</dbReference>
<feature type="binding site" evidence="3">
    <location>
        <position position="291"/>
    </location>
    <ligand>
        <name>Zn(2+)</name>
        <dbReference type="ChEBI" id="CHEBI:29105"/>
    </ligand>
</feature>
<comment type="cofactor">
    <cofactor evidence="3">
        <name>Zn(2+)</name>
        <dbReference type="ChEBI" id="CHEBI:29105"/>
    </cofactor>
</comment>
<evidence type="ECO:0000256" key="2">
    <source>
        <dbReference type="ARBA" id="ARBA00022679"/>
    </source>
</evidence>
<dbReference type="RefSeq" id="WP_088711555.1">
    <property type="nucleotide sequence ID" value="NZ_NFZT01000001.1"/>
</dbReference>
<protein>
    <submittedName>
        <fullName evidence="5">Homocysteine S-methyltransferase</fullName>
    </submittedName>
</protein>
<evidence type="ECO:0000256" key="3">
    <source>
        <dbReference type="PROSITE-ProRule" id="PRU00333"/>
    </source>
</evidence>
<comment type="caution">
    <text evidence="5">The sequence shown here is derived from an EMBL/GenBank/DDBJ whole genome shotgun (WGS) entry which is preliminary data.</text>
</comment>
<dbReference type="AlphaFoldDB" id="A0A219B314"/>
<dbReference type="GO" id="GO:0008168">
    <property type="term" value="F:methyltransferase activity"/>
    <property type="evidence" value="ECO:0007669"/>
    <property type="project" value="UniProtKB-UniRule"/>
</dbReference>
<evidence type="ECO:0000259" key="4">
    <source>
        <dbReference type="PROSITE" id="PS50970"/>
    </source>
</evidence>
<dbReference type="OrthoDB" id="9803687at2"/>
<dbReference type="Pfam" id="PF02574">
    <property type="entry name" value="S-methyl_trans"/>
    <property type="match status" value="1"/>
</dbReference>
<gene>
    <name evidence="5" type="ORF">B5C34_04385</name>
</gene>
<keyword evidence="3" id="KW-0862">Zinc</keyword>
<dbReference type="SUPFAM" id="SSF82282">
    <property type="entry name" value="Homocysteine S-methyltransferase"/>
    <property type="match status" value="1"/>
</dbReference>
<accession>A0A219B314</accession>
<feature type="binding site" evidence="3">
    <location>
        <position position="220"/>
    </location>
    <ligand>
        <name>Zn(2+)</name>
        <dbReference type="ChEBI" id="CHEBI:29105"/>
    </ligand>
</feature>
<feature type="binding site" evidence="3">
    <location>
        <position position="292"/>
    </location>
    <ligand>
        <name>Zn(2+)</name>
        <dbReference type="ChEBI" id="CHEBI:29105"/>
    </ligand>
</feature>
<feature type="domain" description="Hcy-binding" evidence="4">
    <location>
        <begin position="1"/>
        <end position="306"/>
    </location>
</feature>
<dbReference type="GO" id="GO:0032259">
    <property type="term" value="P:methylation"/>
    <property type="evidence" value="ECO:0007669"/>
    <property type="project" value="UniProtKB-KW"/>
</dbReference>
<dbReference type="EMBL" id="NFZT01000001">
    <property type="protein sequence ID" value="OWV32762.1"/>
    <property type="molecule type" value="Genomic_DNA"/>
</dbReference>
<dbReference type="Gene3D" id="3.20.20.330">
    <property type="entry name" value="Homocysteine-binding-like domain"/>
    <property type="match status" value="1"/>
</dbReference>
<evidence type="ECO:0000313" key="5">
    <source>
        <dbReference type="EMBL" id="OWV32762.1"/>
    </source>
</evidence>
<sequence>MLNFDQTIFLTDGGIETSLIYRQGMTLPHFSAVMLMDGAEGRAALERYFRPYLDIAAREGTGFILESPTWRASPDWTGPLGITAAHLETLNEAAMDLMQALAAEYRPRIDRLYVSGCVGPCGDGYDPGAAMTPAEAADYHGFQARIFARKGADLLTAITMTNSAEAQGVARAAHAAGLPSVIAFTVETDGRLPTGEPLAEAIASVDAAGEAAPLHYMINCAHPDHFTGTLRSGADEGWTRRIRGLRSNASRLSHAELDAAEELDAGDPAQLGSETAQLAGLLASLTVFGGCCGTDERHIAQMAGALRAKQAA</sequence>
<dbReference type="PANTHER" id="PTHR11103">
    <property type="entry name" value="SLR1189 PROTEIN"/>
    <property type="match status" value="1"/>
</dbReference>
<organism evidence="5 6">
    <name type="scientific">Pacificimonas flava</name>
    <dbReference type="NCBI Taxonomy" id="1234595"/>
    <lineage>
        <taxon>Bacteria</taxon>
        <taxon>Pseudomonadati</taxon>
        <taxon>Pseudomonadota</taxon>
        <taxon>Alphaproteobacteria</taxon>
        <taxon>Sphingomonadales</taxon>
        <taxon>Sphingosinicellaceae</taxon>
        <taxon>Pacificimonas</taxon>
    </lineage>
</organism>